<comment type="caution">
    <text evidence="1">The sequence shown here is derived from an EMBL/GenBank/DDBJ whole genome shotgun (WGS) entry which is preliminary data.</text>
</comment>
<sequence>MLDEIAKPCISRVEMVDKVDDIGENMDTPKRKCCLSLGMNHEDMKAFDVLNSMTEDENTTYDPSYEYIRNHMKNLGQQTVMLDEIAKPCISKVEMVDKKEDIRMEVRIQLWNKSGRGPNGTMTIMFAEVNCMFDSIFDIYQNVETSKELCDTLEAKYMAEDASKLGSHLRIEESLRVQDIDKPKGNNVAGLSVVNMVEHNNSS</sequence>
<proteinExistence type="predicted"/>
<organism evidence="1">
    <name type="scientific">Tanacetum cinerariifolium</name>
    <name type="common">Dalmatian daisy</name>
    <name type="synonym">Chrysanthemum cinerariifolium</name>
    <dbReference type="NCBI Taxonomy" id="118510"/>
    <lineage>
        <taxon>Eukaryota</taxon>
        <taxon>Viridiplantae</taxon>
        <taxon>Streptophyta</taxon>
        <taxon>Embryophyta</taxon>
        <taxon>Tracheophyta</taxon>
        <taxon>Spermatophyta</taxon>
        <taxon>Magnoliopsida</taxon>
        <taxon>eudicotyledons</taxon>
        <taxon>Gunneridae</taxon>
        <taxon>Pentapetalae</taxon>
        <taxon>asterids</taxon>
        <taxon>campanulids</taxon>
        <taxon>Asterales</taxon>
        <taxon>Asteraceae</taxon>
        <taxon>Asteroideae</taxon>
        <taxon>Anthemideae</taxon>
        <taxon>Anthemidinae</taxon>
        <taxon>Tanacetum</taxon>
    </lineage>
</organism>
<evidence type="ECO:0000313" key="1">
    <source>
        <dbReference type="EMBL" id="GEZ70529.1"/>
    </source>
</evidence>
<gene>
    <name evidence="1" type="ORF">Tci_542502</name>
</gene>
<feature type="non-terminal residue" evidence="1">
    <location>
        <position position="203"/>
    </location>
</feature>
<dbReference type="AlphaFoldDB" id="A0A699IQS9"/>
<name>A0A699IQS9_TANCI</name>
<protein>
    <submittedName>
        <fullName evidence="1">Zinc finger, CCHC-type</fullName>
    </submittedName>
</protein>
<reference evidence="1" key="1">
    <citation type="journal article" date="2019" name="Sci. Rep.">
        <title>Draft genome of Tanacetum cinerariifolium, the natural source of mosquito coil.</title>
        <authorList>
            <person name="Yamashiro T."/>
            <person name="Shiraishi A."/>
            <person name="Satake H."/>
            <person name="Nakayama K."/>
        </authorList>
    </citation>
    <scope>NUCLEOTIDE SEQUENCE</scope>
</reference>
<dbReference type="EMBL" id="BKCJ010312553">
    <property type="protein sequence ID" value="GEZ70529.1"/>
    <property type="molecule type" value="Genomic_DNA"/>
</dbReference>
<accession>A0A699IQS9</accession>